<organism evidence="1">
    <name type="scientific">Homo sapiens</name>
    <name type="common">Human</name>
    <dbReference type="NCBI Taxonomy" id="9606"/>
    <lineage>
        <taxon>Eukaryota</taxon>
        <taxon>Metazoa</taxon>
        <taxon>Chordata</taxon>
        <taxon>Craniata</taxon>
        <taxon>Vertebrata</taxon>
        <taxon>Euteleostomi</taxon>
        <taxon>Mammalia</taxon>
        <taxon>Eutheria</taxon>
        <taxon>Euarchontoglires</taxon>
        <taxon>Primates</taxon>
        <taxon>Haplorrhini</taxon>
        <taxon>Catarrhini</taxon>
        <taxon>Hominidae</taxon>
        <taxon>Homo</taxon>
    </lineage>
</organism>
<name>L8ECF6_HUMAN</name>
<dbReference type="AlphaFoldDB" id="L8ECF6"/>
<dbReference type="OrthoDB" id="5863628at2759"/>
<evidence type="ECO:0000313" key="1">
    <source>
        <dbReference type="EMBL" id="CCQ43482.1"/>
    </source>
</evidence>
<dbReference type="EMBL" id="HF583985">
    <property type="protein sequence ID" value="CCQ43482.1"/>
    <property type="molecule type" value="Genomic_DNA"/>
</dbReference>
<accession>L8ECF6</accession>
<protein>
    <submittedName>
        <fullName evidence="1">Alternative protein ZNF609</fullName>
    </submittedName>
</protein>
<proteinExistence type="predicted"/>
<dbReference type="ChiTaRS" id="ZNF609">
    <property type="organism name" value="human"/>
</dbReference>
<sequence>MDLSTTKLMPIQMMTASRKRMGTVSTERNLFSMQILGAATVHLSHKKVPCPLPAQLPPKFDL</sequence>
<gene>
    <name evidence="1" type="primary">ZNF609</name>
</gene>
<reference evidence="1" key="1">
    <citation type="journal article" date="2013" name="PLoS ONE">
        <title>Direct detection of alternative open reading frames translation products in human significantly expands the proteome.</title>
        <authorList>
            <person name="Vanderperre B."/>
            <person name="Lucier J.-F."/>
            <person name="Motard J."/>
            <person name="Tremblay G."/>
            <person name="Vanderperre S."/>
            <person name="Wisztorski M."/>
            <person name="Salzet M."/>
            <person name="Boisvert F.-M."/>
            <person name="Roucou X."/>
        </authorList>
    </citation>
    <scope>NUCLEOTIDE SEQUENCE</scope>
</reference>